<comment type="caution">
    <text evidence="1">The sequence shown here is derived from an EMBL/GenBank/DDBJ whole genome shotgun (WGS) entry which is preliminary data.</text>
</comment>
<evidence type="ECO:0000313" key="2">
    <source>
        <dbReference type="Proteomes" id="UP000886657"/>
    </source>
</evidence>
<organism evidence="1 2">
    <name type="scientific">Candidatus Geothrix skivensis</name>
    <dbReference type="NCBI Taxonomy" id="2954439"/>
    <lineage>
        <taxon>Bacteria</taxon>
        <taxon>Pseudomonadati</taxon>
        <taxon>Acidobacteriota</taxon>
        <taxon>Holophagae</taxon>
        <taxon>Holophagales</taxon>
        <taxon>Holophagaceae</taxon>
        <taxon>Geothrix</taxon>
    </lineage>
</organism>
<dbReference type="AlphaFoldDB" id="A0A9D7SEL3"/>
<proteinExistence type="predicted"/>
<dbReference type="EMBL" id="JADKIO010000005">
    <property type="protein sequence ID" value="MBK9795488.1"/>
    <property type="molecule type" value="Genomic_DNA"/>
</dbReference>
<gene>
    <name evidence="1" type="ORF">IPP58_03165</name>
</gene>
<reference evidence="1" key="1">
    <citation type="submission" date="2020-10" db="EMBL/GenBank/DDBJ databases">
        <title>Connecting structure to function with the recovery of over 1000 high-quality activated sludge metagenome-assembled genomes encoding full-length rRNA genes using long-read sequencing.</title>
        <authorList>
            <person name="Singleton C.M."/>
            <person name="Petriglieri F."/>
            <person name="Kristensen J.M."/>
            <person name="Kirkegaard R.H."/>
            <person name="Michaelsen T.Y."/>
            <person name="Andersen M.H."/>
            <person name="Karst S.M."/>
            <person name="Dueholm M.S."/>
            <person name="Nielsen P.H."/>
            <person name="Albertsen M."/>
        </authorList>
    </citation>
    <scope>NUCLEOTIDE SEQUENCE</scope>
    <source>
        <strain evidence="1">Skiv_18-Q3-R9-52_MAXAC.067</strain>
    </source>
</reference>
<protein>
    <submittedName>
        <fullName evidence="1">Uncharacterized protein</fullName>
    </submittedName>
</protein>
<name>A0A9D7SEL3_9BACT</name>
<accession>A0A9D7SEL3</accession>
<sequence>MRTSASPHASFDVSGRVAFNQKKEEPAVSTEKKSRLAEQDYKLSWKITRSIQFSGHYAERNFKDFFAGTNLPSLFRQIETEKYKAQSALLTLGVDKPYQFVADYRRAKRESNGESTRSGAEFRIIPTTFKLKSGLAYHRITAAEVPLIGGTVAFYSLSHSEARLWLLHDGGGYYLSLDAVSYSFDDRNNPLLNGEPKAYLGVASVGIRPSKAFTLSGDVSYGMNSLYKKEVRGLLRIEFHFGGNKGGGK</sequence>
<evidence type="ECO:0000313" key="1">
    <source>
        <dbReference type="EMBL" id="MBK9795488.1"/>
    </source>
</evidence>
<dbReference type="Proteomes" id="UP000886657">
    <property type="component" value="Unassembled WGS sequence"/>
</dbReference>